<protein>
    <submittedName>
        <fullName evidence="3">RHS repeat-associated core domain-containing protein</fullName>
    </submittedName>
</protein>
<keyword evidence="2" id="KW-0472">Membrane</keyword>
<feature type="region of interest" description="Disordered" evidence="1">
    <location>
        <begin position="1518"/>
        <end position="1595"/>
    </location>
</feature>
<gene>
    <name evidence="3" type="ORF">SAMN05444352_113130</name>
</gene>
<dbReference type="NCBIfam" id="TIGR03696">
    <property type="entry name" value="Rhs_assc_core"/>
    <property type="match status" value="1"/>
</dbReference>
<accession>A0A239GTH3</accession>
<evidence type="ECO:0000313" key="3">
    <source>
        <dbReference type="EMBL" id="SNS71813.1"/>
    </source>
</evidence>
<dbReference type="InterPro" id="IPR050708">
    <property type="entry name" value="T6SS_VgrG/RHS"/>
</dbReference>
<dbReference type="Proteomes" id="UP000198407">
    <property type="component" value="Unassembled WGS sequence"/>
</dbReference>
<dbReference type="EMBL" id="FZOL01000013">
    <property type="protein sequence ID" value="SNS71813.1"/>
    <property type="molecule type" value="Genomic_DNA"/>
</dbReference>
<evidence type="ECO:0000313" key="4">
    <source>
        <dbReference type="Proteomes" id="UP000198407"/>
    </source>
</evidence>
<name>A0A239GTH3_9PSED</name>
<evidence type="ECO:0000256" key="1">
    <source>
        <dbReference type="SAM" id="MobiDB-lite"/>
    </source>
</evidence>
<feature type="transmembrane region" description="Helical" evidence="2">
    <location>
        <begin position="1428"/>
        <end position="1450"/>
    </location>
</feature>
<dbReference type="PANTHER" id="PTHR32305">
    <property type="match status" value="1"/>
</dbReference>
<feature type="transmembrane region" description="Helical" evidence="2">
    <location>
        <begin position="1456"/>
        <end position="1474"/>
    </location>
</feature>
<organism evidence="3 4">
    <name type="scientific">Pseudomonas japonica</name>
    <dbReference type="NCBI Taxonomy" id="256466"/>
    <lineage>
        <taxon>Bacteria</taxon>
        <taxon>Pseudomonadati</taxon>
        <taxon>Pseudomonadota</taxon>
        <taxon>Gammaproteobacteria</taxon>
        <taxon>Pseudomonadales</taxon>
        <taxon>Pseudomonadaceae</taxon>
        <taxon>Pseudomonas</taxon>
    </lineage>
</organism>
<dbReference type="Gene3D" id="2.180.10.10">
    <property type="entry name" value="RHS repeat-associated core"/>
    <property type="match status" value="2"/>
</dbReference>
<keyword evidence="2" id="KW-0812">Transmembrane</keyword>
<evidence type="ECO:0000256" key="2">
    <source>
        <dbReference type="SAM" id="Phobius"/>
    </source>
</evidence>
<dbReference type="InterPro" id="IPR022385">
    <property type="entry name" value="Rhs_assc_core"/>
</dbReference>
<sequence length="1630" mass="182767">MTAHSDVSSNAFNFPGFVTSAVDPRTGQYTVSVDLPELKGNHLSGPDLPLALNFNPLNLLDSGFGLGWNLRLSQFVPGADMLSLYSGESYKITGSGSDNELAIKERKLFNFRFFRDASDSYRIVHINGTVEVLKTFGASDRRVALPVHIHGPLGHRLDLEYDSYDGHQCLKGVRDQNGELLRIVRSNDTVKLLRPPFDVPQENAVVMRLTNRRVVAIVLPTDDQASWRFSYAEVLGKVCVTEVQTPLGGREIIEYRDTGHPFPGNSGRANLPRVTRHQLFPGFDQPMMDIEYEYTPGNFLGYGTSIPWHDDGLDQLYNVTHTYHYGSTTRYRVDGAMVREVERTYNRFHLLVEERTQQNQCVKHIVTTYHASNANFDQQPPWFQLPKTVETRWEQADDSTRLRVELTHSTFDEYGNLVAETREDGSQRRYSYYAAAGEEGCPEDPDGFVRHLKESRLIPAPGPYDDAPEIVNQYRYVALQPLPGTPNKACLLRSEETDFAQRGEQREALNLSRIDYFETPANALLHGRRKQLREYLEAGINTTDFHYASSRHALLAEDSLHTVETLTTFDQQQQSLTWHESLEHGEVLLSDDANGVEVLCRFDRNRRTTHEVVAPGTDVEATREYSYTLTSLQGQQAMQTVRDVKGVLTRTRFDGIGRTVAMEHWNGSDWLPIYSARHDALGQLVEETRIDWFAGERQALTSQYTYDDWGEVCRTIHPDRVVEVNDNTPFGQGGDLRRTWLENADDPSQSGLLTVTQFNPFDKPDWIERHDDQGNVVGRQVFHYDGYGHCTRQDEELESVTLSTWFEYDTRGRVQRTRLPDATVVERGFASHSIAELTTSLRVIPGDLDEPSVLVGEQRFDGLERLNQRSVGPRVEEYLYQGSRTLVRERITPSRQHIEYDYDPNLSEQASAIRAPGNHAWYTHDRHDASLGSVGNAEGTREYEYDAVGHLQVERWVDNARQPHETHYETSLLGQPQWVEHDGVATHYHYDPLGRVECMTQGQLQADFEFDALGRAWRTTTRDLDSGDTLISENLYDSLGRIELRSLWFNDQPARTIKHVWRADDQLLERHQCMDGRSLLLENYRYDARGRLEHYTCSGERLPCDRYGNAITSQLFLIDALDNIRRCVTGFANGQQNVARYTYADDDPCQLREVTNSYTAGGYPGRQSFAYDDDGNQLNDELGQQLRYDSLGRLLEVTSPDGNRSLAGYRYDGHQHLLASRLGDDEEVLRFYHGFDLAYTVQGTTQTLYFGHDGIPLGQQQLDDHERTMLLLTDASPSVIGESLKAGMREAVYSVYGEIQDEQRLQSLMAFNGESREEASGWYLLGRGYRAYNPSLMRFHSPDSLSPFHEGGINPYMYCLGNPVRFHDPSGHRYTRRPGTDPIYTDPIEPPKKPKKSWLNWLPVILMAVTTIALIAVIPIAAPVGVGLVMAIAGAGIAVAGTGLAVWGTLTDNETLITVGGLLVAAGSMISGIGNARARSSYRKAWQAKNPQLDVKNAPSPSLYKVAGRALGEKIGGLFARNGRPAGTPTSASIRGSRDSLLTPDAPNATAAPAQTAAPMAGSGPAPSAASAGPAPAAQAQVPAPGSPGSLTLRTATFWDGPKMWLTRYNGPGGKNMTKILQKPTFFPNR</sequence>
<reference evidence="4" key="1">
    <citation type="submission" date="2017-06" db="EMBL/GenBank/DDBJ databases">
        <authorList>
            <person name="Varghese N."/>
            <person name="Submissions S."/>
        </authorList>
    </citation>
    <scope>NUCLEOTIDE SEQUENCE [LARGE SCALE GENOMIC DNA]</scope>
    <source>
        <strain evidence="4">DSM 22348</strain>
    </source>
</reference>
<keyword evidence="2" id="KW-1133">Transmembrane helix</keyword>
<dbReference type="RefSeq" id="WP_052419404.1">
    <property type="nucleotide sequence ID" value="NZ_FZOL01000013.1"/>
</dbReference>
<keyword evidence="4" id="KW-1185">Reference proteome</keyword>
<dbReference type="OrthoDB" id="5862074at2"/>
<feature type="compositionally biased region" description="Low complexity" evidence="1">
    <location>
        <begin position="1543"/>
        <end position="1589"/>
    </location>
</feature>
<proteinExistence type="predicted"/>
<dbReference type="PANTHER" id="PTHR32305:SF15">
    <property type="entry name" value="PROTEIN RHSA-RELATED"/>
    <property type="match status" value="1"/>
</dbReference>
<feature type="transmembrane region" description="Helical" evidence="2">
    <location>
        <begin position="1398"/>
        <end position="1421"/>
    </location>
</feature>
<dbReference type="STRING" id="1215104.GCA_000730585_03738"/>